<dbReference type="CDD" id="cd00293">
    <property type="entry name" value="USP-like"/>
    <property type="match status" value="1"/>
</dbReference>
<dbReference type="PANTHER" id="PTHR31964">
    <property type="entry name" value="ADENINE NUCLEOTIDE ALPHA HYDROLASES-LIKE SUPERFAMILY PROTEIN"/>
    <property type="match status" value="1"/>
</dbReference>
<dbReference type="Proteomes" id="UP000292564">
    <property type="component" value="Unassembled WGS sequence"/>
</dbReference>
<dbReference type="OrthoDB" id="3473874at2"/>
<comment type="similarity">
    <text evidence="1">Belongs to the universal stress protein A family.</text>
</comment>
<dbReference type="InterPro" id="IPR014729">
    <property type="entry name" value="Rossmann-like_a/b/a_fold"/>
</dbReference>
<sequence>MNAMSVTRVVVGYDATLPSSAAVDAAARLVPHAHAWITYLWTPPLVDEDLRRRLWTGSRSLDEFIQAIEREGQWRADRIADIGATLARASGWQAETLAHRVMGGEGLELAQLVEKMQPDLVLLGTRGLRGIRAVLGSVSDIVVHQSPKPVLVVPHPLLSTEHHALTDGPVLLGWDGSPGARAALDTAQRLLPGRNLLFATVEDDDTTPEAPPRTGDADPTWLRIPRGHGTTAQAVAHGLITGARDHDAALLVVGSRGRTAAAEILLGSVVMATLHQSHRPVLVVPQPDAD</sequence>
<dbReference type="PANTHER" id="PTHR31964:SF144">
    <property type="entry name" value="USPA DOMAIN-CONTAINING PROTEIN"/>
    <property type="match status" value="1"/>
</dbReference>
<reference evidence="3 4" key="1">
    <citation type="submission" date="2019-02" db="EMBL/GenBank/DDBJ databases">
        <title>Sequencing the genomes of 1000 actinobacteria strains.</title>
        <authorList>
            <person name="Klenk H.-P."/>
        </authorList>
    </citation>
    <scope>NUCLEOTIDE SEQUENCE [LARGE SCALE GENOMIC DNA]</scope>
    <source>
        <strain evidence="3 4">DSM 45162</strain>
    </source>
</reference>
<dbReference type="EMBL" id="SHKY01000001">
    <property type="protein sequence ID" value="RZU53528.1"/>
    <property type="molecule type" value="Genomic_DNA"/>
</dbReference>
<evidence type="ECO:0000259" key="2">
    <source>
        <dbReference type="Pfam" id="PF00582"/>
    </source>
</evidence>
<dbReference type="Gene3D" id="3.40.50.12370">
    <property type="match status" value="1"/>
</dbReference>
<dbReference type="Pfam" id="PF00582">
    <property type="entry name" value="Usp"/>
    <property type="match status" value="2"/>
</dbReference>
<organism evidence="3 4">
    <name type="scientific">Krasilnikovia cinnamomea</name>
    <dbReference type="NCBI Taxonomy" id="349313"/>
    <lineage>
        <taxon>Bacteria</taxon>
        <taxon>Bacillati</taxon>
        <taxon>Actinomycetota</taxon>
        <taxon>Actinomycetes</taxon>
        <taxon>Micromonosporales</taxon>
        <taxon>Micromonosporaceae</taxon>
        <taxon>Krasilnikovia</taxon>
    </lineage>
</organism>
<feature type="domain" description="UspA" evidence="2">
    <location>
        <begin position="7"/>
        <end position="154"/>
    </location>
</feature>
<name>A0A4Q7ZQW3_9ACTN</name>
<dbReference type="Gene3D" id="3.40.50.620">
    <property type="entry name" value="HUPs"/>
    <property type="match status" value="1"/>
</dbReference>
<dbReference type="AlphaFoldDB" id="A0A4Q7ZQW3"/>
<gene>
    <name evidence="3" type="ORF">EV385_5457</name>
</gene>
<evidence type="ECO:0000313" key="4">
    <source>
        <dbReference type="Proteomes" id="UP000292564"/>
    </source>
</evidence>
<protein>
    <submittedName>
        <fullName evidence="3">Nucleotide-binding universal stress UspA family protein</fullName>
    </submittedName>
</protein>
<dbReference type="PRINTS" id="PR01438">
    <property type="entry name" value="UNVRSLSTRESS"/>
</dbReference>
<evidence type="ECO:0000313" key="3">
    <source>
        <dbReference type="EMBL" id="RZU53528.1"/>
    </source>
</evidence>
<accession>A0A4Q7ZQW3</accession>
<dbReference type="InterPro" id="IPR006015">
    <property type="entry name" value="Universal_stress_UspA"/>
</dbReference>
<dbReference type="SUPFAM" id="SSF52402">
    <property type="entry name" value="Adenine nucleotide alpha hydrolases-like"/>
    <property type="match status" value="2"/>
</dbReference>
<dbReference type="InterPro" id="IPR006016">
    <property type="entry name" value="UspA"/>
</dbReference>
<comment type="caution">
    <text evidence="3">The sequence shown here is derived from an EMBL/GenBank/DDBJ whole genome shotgun (WGS) entry which is preliminary data.</text>
</comment>
<proteinExistence type="inferred from homology"/>
<feature type="domain" description="UspA" evidence="2">
    <location>
        <begin position="236"/>
        <end position="285"/>
    </location>
</feature>
<evidence type="ECO:0000256" key="1">
    <source>
        <dbReference type="ARBA" id="ARBA00008791"/>
    </source>
</evidence>
<keyword evidence="4" id="KW-1185">Reference proteome</keyword>